<feature type="region of interest" description="Disordered" evidence="1">
    <location>
        <begin position="215"/>
        <end position="302"/>
    </location>
</feature>
<gene>
    <name evidence="3" type="ORF">ACRE_030100</name>
</gene>
<accession>A0A086T9X1</accession>
<protein>
    <recommendedName>
        <fullName evidence="2">SMODS and SLOG-associating 2TM effector domain-containing protein</fullName>
    </recommendedName>
</protein>
<dbReference type="PANTHER" id="PTHR38793:SF3">
    <property type="entry name" value="SMODS AND SLOG-ASSOCIATING 2TM EFFECTOR DOMAIN-CONTAINING PROTEIN"/>
    <property type="match status" value="1"/>
</dbReference>
<reference evidence="4" key="1">
    <citation type="journal article" date="2014" name="Genome Announc.">
        <title>Genome sequence and annotation of Acremonium chrysogenum, producer of the beta-lactam antibiotic cephalosporin C.</title>
        <authorList>
            <person name="Terfehr D."/>
            <person name="Dahlmann T.A."/>
            <person name="Specht T."/>
            <person name="Zadra I."/>
            <person name="Kuernsteiner H."/>
            <person name="Kueck U."/>
        </authorList>
    </citation>
    <scope>NUCLEOTIDE SEQUENCE [LARGE SCALE GENOMIC DNA]</scope>
    <source>
        <strain evidence="4">ATCC 11550 / CBS 779.69 / DSM 880 / IAM 14645 / JCM 23072 / IMI 49137</strain>
    </source>
</reference>
<dbReference type="OrthoDB" id="4472872at2759"/>
<proteinExistence type="predicted"/>
<evidence type="ECO:0000256" key="1">
    <source>
        <dbReference type="SAM" id="MobiDB-lite"/>
    </source>
</evidence>
<organism evidence="3 4">
    <name type="scientific">Hapsidospora chrysogenum (strain ATCC 11550 / CBS 779.69 / DSM 880 / IAM 14645 / JCM 23072 / IMI 49137)</name>
    <name type="common">Acremonium chrysogenum</name>
    <dbReference type="NCBI Taxonomy" id="857340"/>
    <lineage>
        <taxon>Eukaryota</taxon>
        <taxon>Fungi</taxon>
        <taxon>Dikarya</taxon>
        <taxon>Ascomycota</taxon>
        <taxon>Pezizomycotina</taxon>
        <taxon>Sordariomycetes</taxon>
        <taxon>Hypocreomycetidae</taxon>
        <taxon>Hypocreales</taxon>
        <taxon>Bionectriaceae</taxon>
        <taxon>Hapsidospora</taxon>
    </lineage>
</organism>
<evidence type="ECO:0000259" key="2">
    <source>
        <dbReference type="Pfam" id="PF18142"/>
    </source>
</evidence>
<feature type="compositionally biased region" description="Polar residues" evidence="1">
    <location>
        <begin position="269"/>
        <end position="281"/>
    </location>
</feature>
<name>A0A086T9X1_HAPC1</name>
<feature type="compositionally biased region" description="Basic and acidic residues" evidence="1">
    <location>
        <begin position="254"/>
        <end position="268"/>
    </location>
</feature>
<evidence type="ECO:0000313" key="3">
    <source>
        <dbReference type="EMBL" id="KFH46153.1"/>
    </source>
</evidence>
<dbReference type="EMBL" id="JPKY01000022">
    <property type="protein sequence ID" value="KFH46153.1"/>
    <property type="molecule type" value="Genomic_DNA"/>
</dbReference>
<sequence>MEPAPPPKGPGMLRRMVTSAMAPRDPELGGKLPSATGATAPNGRPLTVMTSDRDALVPPEDKLLIFRTLTGIDTVPVVSSAGHTVRTAPNIGIYTRVVRHERHAKKLFRAVKFLSSLCLGLQIIMGAAVTALGASKGSYNGITGLGAVSTVTASIVAYTKGTGQPQRLKYVEKRWKWIREHIEQRERELCLADCPLDVYREVQIVEEMYRVVTEELEGDSSGPQQQQKQQQNDSGGVGESGGGAMSGTTVGMRRRSEAVSYDGREAPHNTKSTARPESTATWDCRCEGRPADPLPTEKPPKE</sequence>
<dbReference type="Pfam" id="PF18142">
    <property type="entry name" value="SLATT_fungal"/>
    <property type="match status" value="1"/>
</dbReference>
<evidence type="ECO:0000313" key="4">
    <source>
        <dbReference type="Proteomes" id="UP000029964"/>
    </source>
</evidence>
<dbReference type="AlphaFoldDB" id="A0A086T9X1"/>
<dbReference type="PANTHER" id="PTHR38793">
    <property type="entry name" value="SLATT_FUNGAL DOMAIN-CONTAINING PROTEIN-RELATED"/>
    <property type="match status" value="1"/>
</dbReference>
<keyword evidence="4" id="KW-1185">Reference proteome</keyword>
<feature type="domain" description="SMODS and SLOG-associating 2TM effector" evidence="2">
    <location>
        <begin position="96"/>
        <end position="214"/>
    </location>
</feature>
<comment type="caution">
    <text evidence="3">The sequence shown here is derived from an EMBL/GenBank/DDBJ whole genome shotgun (WGS) entry which is preliminary data.</text>
</comment>
<dbReference type="NCBIfam" id="NF033635">
    <property type="entry name" value="SLATT_fungal"/>
    <property type="match status" value="1"/>
</dbReference>
<feature type="compositionally biased region" description="Gly residues" evidence="1">
    <location>
        <begin position="235"/>
        <end position="245"/>
    </location>
</feature>
<feature type="region of interest" description="Disordered" evidence="1">
    <location>
        <begin position="22"/>
        <end position="45"/>
    </location>
</feature>
<feature type="compositionally biased region" description="Pro residues" evidence="1">
    <location>
        <begin position="292"/>
        <end position="302"/>
    </location>
</feature>
<dbReference type="InterPro" id="IPR041622">
    <property type="entry name" value="SLATT_fungi"/>
</dbReference>
<dbReference type="Proteomes" id="UP000029964">
    <property type="component" value="Unassembled WGS sequence"/>
</dbReference>
<dbReference type="HOGENOM" id="CLU_921232_0_0_1"/>